<proteinExistence type="predicted"/>
<dbReference type="InterPro" id="IPR021848">
    <property type="entry name" value="HODM_asu-like"/>
</dbReference>
<dbReference type="VEuPathDB" id="FungiDB:Z517_07072"/>
<evidence type="ECO:0000313" key="4">
    <source>
        <dbReference type="Proteomes" id="UP000053029"/>
    </source>
</evidence>
<evidence type="ECO:0000313" key="3">
    <source>
        <dbReference type="EMBL" id="KIW80456.1"/>
    </source>
</evidence>
<sequence>MSLLILLLIVLSIFFCCRFYLQHPKRRVPISVTSAKQRPPVAGNLTALDFGKIKPYQGDPTRDVPAYSRSWKGSRYLMTMGIRKLDVNDWLIIDDLYPSEHRDKVARLQTPEREVVFQYLDGTYEACLEGLEIIVRYLTTRYPHVFVLEGDYVVNNLMGERYRIQEPMDKHPLEVASLLVYEDVHILQEGSDQLYSLRASAMSFPPGWTAEERIGMPIRELHAPIPMWKEKLQVSMERYFVNMKVGGGVQRNNLFMQPTHENYHPGRLDAYPPCHSIKQVHLRMELQSLMRMPKTRALLFTVHPWIIPVTDLANEPDKLEILWSQIRTYPENFAEYKLRHLWGDVFEEFAKTVLNKASPHPRDEEGGNSSARAPSKPAIGF</sequence>
<feature type="chain" id="PRO_5002240608" evidence="2">
    <location>
        <begin position="20"/>
        <end position="381"/>
    </location>
</feature>
<feature type="signal peptide" evidence="2">
    <location>
        <begin position="1"/>
        <end position="19"/>
    </location>
</feature>
<dbReference type="EMBL" id="KN846972">
    <property type="protein sequence ID" value="KIW80456.1"/>
    <property type="molecule type" value="Genomic_DNA"/>
</dbReference>
<organism evidence="3 4">
    <name type="scientific">Fonsecaea pedrosoi CBS 271.37</name>
    <dbReference type="NCBI Taxonomy" id="1442368"/>
    <lineage>
        <taxon>Eukaryota</taxon>
        <taxon>Fungi</taxon>
        <taxon>Dikarya</taxon>
        <taxon>Ascomycota</taxon>
        <taxon>Pezizomycotina</taxon>
        <taxon>Eurotiomycetes</taxon>
        <taxon>Chaetothyriomycetidae</taxon>
        <taxon>Chaetothyriales</taxon>
        <taxon>Herpotrichiellaceae</taxon>
        <taxon>Fonsecaea</taxon>
    </lineage>
</organism>
<dbReference type="RefSeq" id="XP_013284264.1">
    <property type="nucleotide sequence ID" value="XM_013428810.1"/>
</dbReference>
<dbReference type="Pfam" id="PF11927">
    <property type="entry name" value="HODM_asu-like"/>
    <property type="match status" value="1"/>
</dbReference>
<dbReference type="HOGENOM" id="CLU_025462_0_0_1"/>
<accession>A0A0D2DRE2</accession>
<keyword evidence="2" id="KW-0732">Signal</keyword>
<evidence type="ECO:0000256" key="2">
    <source>
        <dbReference type="SAM" id="SignalP"/>
    </source>
</evidence>
<dbReference type="AlphaFoldDB" id="A0A0D2DRE2"/>
<dbReference type="Proteomes" id="UP000053029">
    <property type="component" value="Unassembled WGS sequence"/>
</dbReference>
<dbReference type="STRING" id="1442368.A0A0D2DRE2"/>
<dbReference type="OrthoDB" id="4141937at2759"/>
<protein>
    <submittedName>
        <fullName evidence="3">Uncharacterized protein</fullName>
    </submittedName>
</protein>
<dbReference type="GeneID" id="25306562"/>
<feature type="region of interest" description="Disordered" evidence="1">
    <location>
        <begin position="357"/>
        <end position="381"/>
    </location>
</feature>
<name>A0A0D2DRE2_9EURO</name>
<evidence type="ECO:0000256" key="1">
    <source>
        <dbReference type="SAM" id="MobiDB-lite"/>
    </source>
</evidence>
<keyword evidence="4" id="KW-1185">Reference proteome</keyword>
<reference evidence="3 4" key="1">
    <citation type="submission" date="2015-01" db="EMBL/GenBank/DDBJ databases">
        <title>The Genome Sequence of Fonsecaea pedrosoi CBS 271.37.</title>
        <authorList>
            <consortium name="The Broad Institute Genomics Platform"/>
            <person name="Cuomo C."/>
            <person name="de Hoog S."/>
            <person name="Gorbushina A."/>
            <person name="Stielow B."/>
            <person name="Teixiera M."/>
            <person name="Abouelleil A."/>
            <person name="Chapman S.B."/>
            <person name="Priest M."/>
            <person name="Young S.K."/>
            <person name="Wortman J."/>
            <person name="Nusbaum C."/>
            <person name="Birren B."/>
        </authorList>
    </citation>
    <scope>NUCLEOTIDE SEQUENCE [LARGE SCALE GENOMIC DNA]</scope>
    <source>
        <strain evidence="3 4">CBS 271.37</strain>
    </source>
</reference>
<gene>
    <name evidence="3" type="ORF">Z517_07072</name>
</gene>